<keyword evidence="3" id="KW-1185">Reference proteome</keyword>
<name>A0A444WEQ3_9FLAO</name>
<evidence type="ECO:0000313" key="3">
    <source>
        <dbReference type="Proteomes" id="UP000289775"/>
    </source>
</evidence>
<dbReference type="EMBL" id="JUIW01000003">
    <property type="protein sequence ID" value="RYJ44333.1"/>
    <property type="molecule type" value="Genomic_DNA"/>
</dbReference>
<reference evidence="2 3" key="1">
    <citation type="submission" date="2014-12" db="EMBL/GenBank/DDBJ databases">
        <title>Genome sequence of Flavobacterium beibuense RSKm HC5.</title>
        <authorList>
            <person name="Kim J.F."/>
            <person name="Song J.Y."/>
            <person name="Kwak M.-J."/>
            <person name="Lee S.-W."/>
        </authorList>
    </citation>
    <scope>NUCLEOTIDE SEQUENCE [LARGE SCALE GENOMIC DNA]</scope>
    <source>
        <strain evidence="2 3">RSKm HC5</strain>
    </source>
</reference>
<keyword evidence="1" id="KW-1133">Transmembrane helix</keyword>
<proteinExistence type="predicted"/>
<accession>A0A444WEQ3</accession>
<keyword evidence="1" id="KW-0472">Membrane</keyword>
<keyword evidence="1" id="KW-0812">Transmembrane</keyword>
<evidence type="ECO:0000313" key="2">
    <source>
        <dbReference type="EMBL" id="RYJ44333.1"/>
    </source>
</evidence>
<sequence length="38" mass="4158">MPMLKAVVRTATGSIKIIMALMGGLVMITVLKRHLLFC</sequence>
<dbReference type="Proteomes" id="UP000289775">
    <property type="component" value="Unassembled WGS sequence"/>
</dbReference>
<protein>
    <submittedName>
        <fullName evidence="2">Uncharacterized protein</fullName>
    </submittedName>
</protein>
<dbReference type="AlphaFoldDB" id="A0A444WEQ3"/>
<feature type="transmembrane region" description="Helical" evidence="1">
    <location>
        <begin position="6"/>
        <end position="31"/>
    </location>
</feature>
<evidence type="ECO:0000256" key="1">
    <source>
        <dbReference type="SAM" id="Phobius"/>
    </source>
</evidence>
<gene>
    <name evidence="2" type="ORF">NU09_0943</name>
</gene>
<comment type="caution">
    <text evidence="2">The sequence shown here is derived from an EMBL/GenBank/DDBJ whole genome shotgun (WGS) entry which is preliminary data.</text>
</comment>
<organism evidence="2 3">
    <name type="scientific">Flavobacterium beibuense</name>
    <dbReference type="NCBI Taxonomy" id="657326"/>
    <lineage>
        <taxon>Bacteria</taxon>
        <taxon>Pseudomonadati</taxon>
        <taxon>Bacteroidota</taxon>
        <taxon>Flavobacteriia</taxon>
        <taxon>Flavobacteriales</taxon>
        <taxon>Flavobacteriaceae</taxon>
        <taxon>Flavobacterium</taxon>
    </lineage>
</organism>